<dbReference type="InterPro" id="IPR014284">
    <property type="entry name" value="RNA_pol_sigma-70_dom"/>
</dbReference>
<dbReference type="InterPro" id="IPR013249">
    <property type="entry name" value="RNA_pol_sigma70_r4_t2"/>
</dbReference>
<keyword evidence="4" id="KW-0804">Transcription</keyword>
<dbReference type="InterPro" id="IPR007627">
    <property type="entry name" value="RNA_pol_sigma70_r2"/>
</dbReference>
<dbReference type="PANTHER" id="PTHR43133">
    <property type="entry name" value="RNA POLYMERASE ECF-TYPE SIGMA FACTO"/>
    <property type="match status" value="1"/>
</dbReference>
<dbReference type="Pfam" id="PF08281">
    <property type="entry name" value="Sigma70_r4_2"/>
    <property type="match status" value="1"/>
</dbReference>
<evidence type="ECO:0000313" key="7">
    <source>
        <dbReference type="EMBL" id="CAB3732702.1"/>
    </source>
</evidence>
<dbReference type="InterPro" id="IPR039425">
    <property type="entry name" value="RNA_pol_sigma-70-like"/>
</dbReference>
<dbReference type="InterPro" id="IPR036388">
    <property type="entry name" value="WH-like_DNA-bd_sf"/>
</dbReference>
<dbReference type="SUPFAM" id="SSF88659">
    <property type="entry name" value="Sigma3 and sigma4 domains of RNA polymerase sigma factors"/>
    <property type="match status" value="1"/>
</dbReference>
<dbReference type="RefSeq" id="WP_246289131.1">
    <property type="nucleotide sequence ID" value="NZ_CADIJO010000023.1"/>
</dbReference>
<dbReference type="EMBL" id="CADIJO010000023">
    <property type="protein sequence ID" value="CAB3732702.1"/>
    <property type="molecule type" value="Genomic_DNA"/>
</dbReference>
<dbReference type="GO" id="GO:0016987">
    <property type="term" value="F:sigma factor activity"/>
    <property type="evidence" value="ECO:0007669"/>
    <property type="project" value="UniProtKB-KW"/>
</dbReference>
<protein>
    <submittedName>
        <fullName evidence="7">Putative RNA polymerase sigma factor FecI</fullName>
    </submittedName>
</protein>
<keyword evidence="2" id="KW-0805">Transcription regulation</keyword>
<dbReference type="Proteomes" id="UP000494111">
    <property type="component" value="Unassembled WGS sequence"/>
</dbReference>
<feature type="domain" description="RNA polymerase sigma factor 70 region 4 type 2" evidence="6">
    <location>
        <begin position="109"/>
        <end position="160"/>
    </location>
</feature>
<dbReference type="PANTHER" id="PTHR43133:SF63">
    <property type="entry name" value="RNA POLYMERASE SIGMA FACTOR FECI-RELATED"/>
    <property type="match status" value="1"/>
</dbReference>
<proteinExistence type="inferred from homology"/>
<evidence type="ECO:0000256" key="3">
    <source>
        <dbReference type="ARBA" id="ARBA00023082"/>
    </source>
</evidence>
<dbReference type="SUPFAM" id="SSF88946">
    <property type="entry name" value="Sigma2 domain of RNA polymerase sigma factors"/>
    <property type="match status" value="1"/>
</dbReference>
<dbReference type="GO" id="GO:0006352">
    <property type="term" value="P:DNA-templated transcription initiation"/>
    <property type="evidence" value="ECO:0007669"/>
    <property type="project" value="InterPro"/>
</dbReference>
<dbReference type="Pfam" id="PF04542">
    <property type="entry name" value="Sigma70_r2"/>
    <property type="match status" value="1"/>
</dbReference>
<dbReference type="InterPro" id="IPR013325">
    <property type="entry name" value="RNA_pol_sigma_r2"/>
</dbReference>
<dbReference type="NCBIfam" id="TIGR02937">
    <property type="entry name" value="sigma70-ECF"/>
    <property type="match status" value="1"/>
</dbReference>
<keyword evidence="3" id="KW-0731">Sigma factor</keyword>
<dbReference type="Gene3D" id="1.10.1740.10">
    <property type="match status" value="1"/>
</dbReference>
<reference evidence="7 8" key="1">
    <citation type="submission" date="2020-04" db="EMBL/GenBank/DDBJ databases">
        <authorList>
            <person name="De Canck E."/>
        </authorList>
    </citation>
    <scope>NUCLEOTIDE SEQUENCE [LARGE SCALE GENOMIC DNA]</scope>
    <source>
        <strain evidence="7 8">LMG 3458</strain>
    </source>
</reference>
<dbReference type="GO" id="GO:0003677">
    <property type="term" value="F:DNA binding"/>
    <property type="evidence" value="ECO:0007669"/>
    <property type="project" value="InterPro"/>
</dbReference>
<feature type="domain" description="RNA polymerase sigma-70 region 2" evidence="5">
    <location>
        <begin position="11"/>
        <end position="74"/>
    </location>
</feature>
<evidence type="ECO:0000256" key="2">
    <source>
        <dbReference type="ARBA" id="ARBA00023015"/>
    </source>
</evidence>
<comment type="similarity">
    <text evidence="1">Belongs to the sigma-70 factor family. ECF subfamily.</text>
</comment>
<evidence type="ECO:0000259" key="6">
    <source>
        <dbReference type="Pfam" id="PF08281"/>
    </source>
</evidence>
<gene>
    <name evidence="7" type="primary">fecI_25</name>
    <name evidence="7" type="ORF">LMG3458_04987</name>
</gene>
<accession>A0A6S7ARK0</accession>
<evidence type="ECO:0000256" key="1">
    <source>
        <dbReference type="ARBA" id="ARBA00010641"/>
    </source>
</evidence>
<evidence type="ECO:0000259" key="5">
    <source>
        <dbReference type="Pfam" id="PF04542"/>
    </source>
</evidence>
<name>A0A6S7ARK0_9BURK</name>
<dbReference type="AlphaFoldDB" id="A0A6S7ARK0"/>
<dbReference type="Gene3D" id="1.10.10.10">
    <property type="entry name" value="Winged helix-like DNA-binding domain superfamily/Winged helix DNA-binding domain"/>
    <property type="match status" value="1"/>
</dbReference>
<organism evidence="7 8">
    <name type="scientific">Achromobacter deleyi</name>
    <dbReference type="NCBI Taxonomy" id="1353891"/>
    <lineage>
        <taxon>Bacteria</taxon>
        <taxon>Pseudomonadati</taxon>
        <taxon>Pseudomonadota</taxon>
        <taxon>Betaproteobacteria</taxon>
        <taxon>Burkholderiales</taxon>
        <taxon>Alcaligenaceae</taxon>
        <taxon>Achromobacter</taxon>
    </lineage>
</organism>
<dbReference type="InterPro" id="IPR013324">
    <property type="entry name" value="RNA_pol_sigma_r3/r4-like"/>
</dbReference>
<sequence length="167" mass="18722">MTAMMLAETVVAHYRELVDFLSRRTGSRDAAQDCAQETWVKLARSRKLKAPVDNLRAYVFQVAANLAIDLQRRDTAEQRKQAVYAQSQGPDQAAPDTLDVAAMRQTIARLEAAILRQPVRTRQIFLMHKIDGDSYGDIAQALAVSVKTVEKHMTRVLLACRQAMADH</sequence>
<evidence type="ECO:0000313" key="8">
    <source>
        <dbReference type="Proteomes" id="UP000494111"/>
    </source>
</evidence>
<evidence type="ECO:0000256" key="4">
    <source>
        <dbReference type="ARBA" id="ARBA00023163"/>
    </source>
</evidence>